<accession>A0ABY5DP77</accession>
<evidence type="ECO:0000313" key="1">
    <source>
        <dbReference type="EMBL" id="UTI62998.1"/>
    </source>
</evidence>
<organism evidence="1 2">
    <name type="scientific">Paraconexibacter antarcticus</name>
    <dbReference type="NCBI Taxonomy" id="2949664"/>
    <lineage>
        <taxon>Bacteria</taxon>
        <taxon>Bacillati</taxon>
        <taxon>Actinomycetota</taxon>
        <taxon>Thermoleophilia</taxon>
        <taxon>Solirubrobacterales</taxon>
        <taxon>Paraconexibacteraceae</taxon>
        <taxon>Paraconexibacter</taxon>
    </lineage>
</organism>
<dbReference type="Proteomes" id="UP001056035">
    <property type="component" value="Chromosome"/>
</dbReference>
<dbReference type="EMBL" id="CP098502">
    <property type="protein sequence ID" value="UTI62998.1"/>
    <property type="molecule type" value="Genomic_DNA"/>
</dbReference>
<protein>
    <submittedName>
        <fullName evidence="1">Uncharacterized protein</fullName>
    </submittedName>
</protein>
<evidence type="ECO:0000313" key="2">
    <source>
        <dbReference type="Proteomes" id="UP001056035"/>
    </source>
</evidence>
<proteinExistence type="predicted"/>
<reference evidence="1 2" key="1">
    <citation type="submission" date="2022-06" db="EMBL/GenBank/DDBJ databases">
        <title>Paraconexibacter antarcticus.</title>
        <authorList>
            <person name="Kim C.S."/>
        </authorList>
    </citation>
    <scope>NUCLEOTIDE SEQUENCE [LARGE SCALE GENOMIC DNA]</scope>
    <source>
        <strain evidence="1 2">02-257</strain>
    </source>
</reference>
<keyword evidence="2" id="KW-1185">Reference proteome</keyword>
<sequence length="106" mass="11396">MTPSTSSRWSSQAWASSRNIGARRAASAALAAADPSRASARSSSMSVMNGVMRRRAWNSVIAPSVGRPVRGCHWPASSRVIHAVAPSRRRMRVPSALRHFTTHTGS</sequence>
<gene>
    <name evidence="1" type="ORF">NBH00_16725</name>
</gene>
<name>A0ABY5DP77_9ACTN</name>
<dbReference type="RefSeq" id="WP_254569733.1">
    <property type="nucleotide sequence ID" value="NZ_CP098502.1"/>
</dbReference>